<feature type="transmembrane region" description="Helical" evidence="13">
    <location>
        <begin position="20"/>
        <end position="42"/>
    </location>
</feature>
<dbReference type="Pfam" id="PF01554">
    <property type="entry name" value="MatE"/>
    <property type="match status" value="2"/>
</dbReference>
<sequence>MGEVLRLAGPAIVENLLVTLVQYVDTAMVGSLGAVATAAVAVNASPMWLLSGVMTSVGVGGMALAARFYGAGDYDGAERVCGQMAACAAVLSALCMAVVCLISNRLPVWMGAEAEVAPLASDYLRIVALGFIPNYMGVVLANALRAAGNMRTPMLLTGLANVLNVIGNTLLIFPSRTVRMLGLVFPVWGAGLGVQGAAIATAISTATSGVLMILALVLGRRTRIRLRGKYLRPQIELLMRMLRVGVPAALERIAINVGQILFARIVASFGTAQLAAHHLAITVESLGYMPAFGIQAAATALVGQSLGAKRPDDAETYGRICNRMGIVCMCLASALMVAFARPLMAIFTRDEQVQRIGAWLLCFCAAEEPFFGVAIVMSGALRGAGDTRVPFYISLCTMWCVRLVVAYVFGTLLGLGIYGAWAGMVADLAVRGVWLYVRFARGRWKEITV</sequence>
<protein>
    <recommendedName>
        <fullName evidence="4">Probable multidrug resistance protein NorM</fullName>
    </recommendedName>
    <alternativeName>
        <fullName evidence="12">Multidrug-efflux transporter</fullName>
    </alternativeName>
</protein>
<dbReference type="Proteomes" id="UP000886887">
    <property type="component" value="Unassembled WGS sequence"/>
</dbReference>
<keyword evidence="10" id="KW-0406">Ion transport</keyword>
<feature type="transmembrane region" description="Helical" evidence="13">
    <location>
        <begin position="155"/>
        <end position="173"/>
    </location>
</feature>
<dbReference type="PANTHER" id="PTHR43298:SF2">
    <property type="entry name" value="FMN_FAD EXPORTER YEEO-RELATED"/>
    <property type="match status" value="1"/>
</dbReference>
<dbReference type="InterPro" id="IPR050222">
    <property type="entry name" value="MATE_MdtK"/>
</dbReference>
<evidence type="ECO:0000256" key="13">
    <source>
        <dbReference type="SAM" id="Phobius"/>
    </source>
</evidence>
<dbReference type="AlphaFoldDB" id="A0A9D0ZBL2"/>
<dbReference type="NCBIfam" id="TIGR00797">
    <property type="entry name" value="matE"/>
    <property type="match status" value="1"/>
</dbReference>
<dbReference type="InterPro" id="IPR002528">
    <property type="entry name" value="MATE_fam"/>
</dbReference>
<organism evidence="14 15">
    <name type="scientific">Candidatus Onthenecus intestinigallinarum</name>
    <dbReference type="NCBI Taxonomy" id="2840875"/>
    <lineage>
        <taxon>Bacteria</taxon>
        <taxon>Bacillati</taxon>
        <taxon>Bacillota</taxon>
        <taxon>Clostridia</taxon>
        <taxon>Eubacteriales</taxon>
        <taxon>Candidatus Onthenecus</taxon>
    </lineage>
</organism>
<keyword evidence="6" id="KW-0050">Antiport</keyword>
<evidence type="ECO:0000256" key="7">
    <source>
        <dbReference type="ARBA" id="ARBA00022475"/>
    </source>
</evidence>
<feature type="transmembrane region" description="Helical" evidence="13">
    <location>
        <begin position="124"/>
        <end position="143"/>
    </location>
</feature>
<dbReference type="EMBL" id="DVFJ01000036">
    <property type="protein sequence ID" value="HIQ72548.1"/>
    <property type="molecule type" value="Genomic_DNA"/>
</dbReference>
<feature type="transmembrane region" description="Helical" evidence="13">
    <location>
        <begin position="356"/>
        <end position="377"/>
    </location>
</feature>
<evidence type="ECO:0000256" key="8">
    <source>
        <dbReference type="ARBA" id="ARBA00022692"/>
    </source>
</evidence>
<dbReference type="GO" id="GO:0005886">
    <property type="term" value="C:plasma membrane"/>
    <property type="evidence" value="ECO:0007669"/>
    <property type="project" value="UniProtKB-SubCell"/>
</dbReference>
<comment type="subcellular location">
    <subcellularLocation>
        <location evidence="2">Cell membrane</location>
        <topology evidence="2">Multi-pass membrane protein</topology>
    </subcellularLocation>
</comment>
<keyword evidence="9 13" id="KW-1133">Transmembrane helix</keyword>
<feature type="transmembrane region" description="Helical" evidence="13">
    <location>
        <begin position="324"/>
        <end position="344"/>
    </location>
</feature>
<evidence type="ECO:0000256" key="5">
    <source>
        <dbReference type="ARBA" id="ARBA00022448"/>
    </source>
</evidence>
<evidence type="ECO:0000313" key="15">
    <source>
        <dbReference type="Proteomes" id="UP000886887"/>
    </source>
</evidence>
<dbReference type="GO" id="GO:0015297">
    <property type="term" value="F:antiporter activity"/>
    <property type="evidence" value="ECO:0007669"/>
    <property type="project" value="UniProtKB-KW"/>
</dbReference>
<accession>A0A9D0ZBL2</accession>
<keyword evidence="5" id="KW-0813">Transport</keyword>
<evidence type="ECO:0000256" key="11">
    <source>
        <dbReference type="ARBA" id="ARBA00023136"/>
    </source>
</evidence>
<feature type="transmembrane region" description="Helical" evidence="13">
    <location>
        <begin position="81"/>
        <end position="104"/>
    </location>
</feature>
<dbReference type="PANTHER" id="PTHR43298">
    <property type="entry name" value="MULTIDRUG RESISTANCE PROTEIN NORM-RELATED"/>
    <property type="match status" value="1"/>
</dbReference>
<dbReference type="InterPro" id="IPR048279">
    <property type="entry name" value="MdtK-like"/>
</dbReference>
<keyword evidence="7" id="KW-1003">Cell membrane</keyword>
<proteinExistence type="inferred from homology"/>
<reference evidence="14" key="1">
    <citation type="submission" date="2020-10" db="EMBL/GenBank/DDBJ databases">
        <authorList>
            <person name="Gilroy R."/>
        </authorList>
    </citation>
    <scope>NUCLEOTIDE SEQUENCE</scope>
    <source>
        <strain evidence="14">ChiSxjej2B14-6234</strain>
    </source>
</reference>
<evidence type="ECO:0000256" key="10">
    <source>
        <dbReference type="ARBA" id="ARBA00023065"/>
    </source>
</evidence>
<feature type="transmembrane region" description="Helical" evidence="13">
    <location>
        <begin position="48"/>
        <end position="69"/>
    </location>
</feature>
<comment type="similarity">
    <text evidence="3">Belongs to the multi antimicrobial extrusion (MATE) (TC 2.A.66.1) family.</text>
</comment>
<reference evidence="14" key="2">
    <citation type="journal article" date="2021" name="PeerJ">
        <title>Extensive microbial diversity within the chicken gut microbiome revealed by metagenomics and culture.</title>
        <authorList>
            <person name="Gilroy R."/>
            <person name="Ravi A."/>
            <person name="Getino M."/>
            <person name="Pursley I."/>
            <person name="Horton D.L."/>
            <person name="Alikhan N.F."/>
            <person name="Baker D."/>
            <person name="Gharbi K."/>
            <person name="Hall N."/>
            <person name="Watson M."/>
            <person name="Adriaenssens E.M."/>
            <person name="Foster-Nyarko E."/>
            <person name="Jarju S."/>
            <person name="Secka A."/>
            <person name="Antonio M."/>
            <person name="Oren A."/>
            <person name="Chaudhuri R.R."/>
            <person name="La Ragione R."/>
            <person name="Hildebrand F."/>
            <person name="Pallen M.J."/>
        </authorList>
    </citation>
    <scope>NUCLEOTIDE SEQUENCE</scope>
    <source>
        <strain evidence="14">ChiSxjej2B14-6234</strain>
    </source>
</reference>
<evidence type="ECO:0000256" key="3">
    <source>
        <dbReference type="ARBA" id="ARBA00010199"/>
    </source>
</evidence>
<feature type="transmembrane region" description="Helical" evidence="13">
    <location>
        <begin position="415"/>
        <end position="437"/>
    </location>
</feature>
<dbReference type="CDD" id="cd13137">
    <property type="entry name" value="MATE_NorM_like"/>
    <property type="match status" value="1"/>
</dbReference>
<feature type="transmembrane region" description="Helical" evidence="13">
    <location>
        <begin position="389"/>
        <end position="409"/>
    </location>
</feature>
<name>A0A9D0ZBL2_9FIRM</name>
<gene>
    <name evidence="14" type="ORF">IAB73_10130</name>
</gene>
<dbReference type="PIRSF" id="PIRSF006603">
    <property type="entry name" value="DinF"/>
    <property type="match status" value="1"/>
</dbReference>
<keyword evidence="8 13" id="KW-0812">Transmembrane</keyword>
<comment type="caution">
    <text evidence="14">The sequence shown here is derived from an EMBL/GenBank/DDBJ whole genome shotgun (WGS) entry which is preliminary data.</text>
</comment>
<evidence type="ECO:0000256" key="12">
    <source>
        <dbReference type="ARBA" id="ARBA00031636"/>
    </source>
</evidence>
<evidence type="ECO:0000256" key="1">
    <source>
        <dbReference type="ARBA" id="ARBA00003408"/>
    </source>
</evidence>
<evidence type="ECO:0000256" key="2">
    <source>
        <dbReference type="ARBA" id="ARBA00004651"/>
    </source>
</evidence>
<evidence type="ECO:0000256" key="9">
    <source>
        <dbReference type="ARBA" id="ARBA00022989"/>
    </source>
</evidence>
<dbReference type="GO" id="GO:0006811">
    <property type="term" value="P:monoatomic ion transport"/>
    <property type="evidence" value="ECO:0007669"/>
    <property type="project" value="UniProtKB-KW"/>
</dbReference>
<comment type="function">
    <text evidence="1">Multidrug efflux pump.</text>
</comment>
<keyword evidence="11 13" id="KW-0472">Membrane</keyword>
<evidence type="ECO:0000256" key="6">
    <source>
        <dbReference type="ARBA" id="ARBA00022449"/>
    </source>
</evidence>
<feature type="transmembrane region" description="Helical" evidence="13">
    <location>
        <begin position="193"/>
        <end position="219"/>
    </location>
</feature>
<evidence type="ECO:0000313" key="14">
    <source>
        <dbReference type="EMBL" id="HIQ72548.1"/>
    </source>
</evidence>
<dbReference type="GO" id="GO:0042910">
    <property type="term" value="F:xenobiotic transmembrane transporter activity"/>
    <property type="evidence" value="ECO:0007669"/>
    <property type="project" value="InterPro"/>
</dbReference>
<evidence type="ECO:0000256" key="4">
    <source>
        <dbReference type="ARBA" id="ARBA00020268"/>
    </source>
</evidence>